<evidence type="ECO:0000313" key="2">
    <source>
        <dbReference type="Proteomes" id="UP000473089"/>
    </source>
</evidence>
<dbReference type="Proteomes" id="UP000473089">
    <property type="component" value="Unassembled WGS sequence"/>
</dbReference>
<dbReference type="InterPro" id="IPR049254">
    <property type="entry name" value="Phage_tail_terminator"/>
</dbReference>
<dbReference type="AlphaFoldDB" id="A0A6M0SZV5"/>
<proteinExistence type="predicted"/>
<name>A0A6M0SZV5_CLOBO</name>
<gene>
    <name evidence="1" type="ORF">EXM42_03340</name>
</gene>
<reference evidence="1 2" key="1">
    <citation type="submission" date="2019-02" db="EMBL/GenBank/DDBJ databases">
        <title>Genome sequencing of Clostridium botulinum clinical isolates.</title>
        <authorList>
            <person name="Brunt J."/>
            <person name="Van Vliet A.H.M."/>
            <person name="Stringer S.C."/>
            <person name="Grant K.A."/>
            <person name="Carter A.C."/>
            <person name="Peck M.W."/>
        </authorList>
    </citation>
    <scope>NUCLEOTIDE SEQUENCE [LARGE SCALE GENOMIC DNA]</scope>
    <source>
        <strain evidence="1 2">R1125/03</strain>
    </source>
</reference>
<dbReference type="EMBL" id="SGJP01000005">
    <property type="protein sequence ID" value="NFA59461.1"/>
    <property type="molecule type" value="Genomic_DNA"/>
</dbReference>
<sequence>MYNNNSSVVKVGDNIANINNLKIGINQTLDKEFPNITIYNERIEQDFEEPCFFIKVLSSGQDKELNIRYKKNISFDIHYFSDKEDINSDCNDIADRLYEVLEYVKVNNSLYRSNEMTHEVIDGVLHFMLQFNYHVLKEIEETPKMNKLKQEVYLNGR</sequence>
<accession>A0A6M0SZV5</accession>
<evidence type="ECO:0008006" key="3">
    <source>
        <dbReference type="Google" id="ProtNLM"/>
    </source>
</evidence>
<dbReference type="Pfam" id="PF20765">
    <property type="entry name" value="Phage_tail_terminator_8"/>
    <property type="match status" value="1"/>
</dbReference>
<organism evidence="1 2">
    <name type="scientific">Clostridium botulinum</name>
    <dbReference type="NCBI Taxonomy" id="1491"/>
    <lineage>
        <taxon>Bacteria</taxon>
        <taxon>Bacillati</taxon>
        <taxon>Bacillota</taxon>
        <taxon>Clostridia</taxon>
        <taxon>Eubacteriales</taxon>
        <taxon>Clostridiaceae</taxon>
        <taxon>Clostridium</taxon>
    </lineage>
</organism>
<protein>
    <recommendedName>
        <fullName evidence="3">Phage protein</fullName>
    </recommendedName>
</protein>
<evidence type="ECO:0000313" key="1">
    <source>
        <dbReference type="EMBL" id="NFA59461.1"/>
    </source>
</evidence>
<comment type="caution">
    <text evidence="1">The sequence shown here is derived from an EMBL/GenBank/DDBJ whole genome shotgun (WGS) entry which is preliminary data.</text>
</comment>